<feature type="transmembrane region" description="Helical" evidence="10">
    <location>
        <begin position="58"/>
        <end position="76"/>
    </location>
</feature>
<dbReference type="Proteomes" id="UP000254519">
    <property type="component" value="Unassembled WGS sequence"/>
</dbReference>
<evidence type="ECO:0000256" key="4">
    <source>
        <dbReference type="ARBA" id="ARBA00022989"/>
    </source>
</evidence>
<feature type="transmembrane region" description="Helical" evidence="10">
    <location>
        <begin position="92"/>
        <end position="113"/>
    </location>
</feature>
<comment type="subcellular location">
    <subcellularLocation>
        <location evidence="1 10">Cell membrane</location>
        <topology evidence="1 10">Multi-pass membrane protein</topology>
    </subcellularLocation>
</comment>
<comment type="activity regulation">
    <text evidence="10">Na(+) is not transported, but it plays an essential structural role and its presence is essential for fluoride channel function.</text>
</comment>
<dbReference type="GO" id="GO:0046872">
    <property type="term" value="F:metal ion binding"/>
    <property type="evidence" value="ECO:0007669"/>
    <property type="project" value="UniProtKB-KW"/>
</dbReference>
<feature type="binding site" evidence="10">
    <location>
        <position position="68"/>
    </location>
    <ligand>
        <name>Na(+)</name>
        <dbReference type="ChEBI" id="CHEBI:29101"/>
        <note>structural</note>
    </ligand>
</feature>
<dbReference type="InterPro" id="IPR003691">
    <property type="entry name" value="FluC"/>
</dbReference>
<keyword evidence="5 10" id="KW-0472">Membrane</keyword>
<keyword evidence="10" id="KW-0406">Ion transport</keyword>
<comment type="catalytic activity">
    <reaction evidence="8">
        <text>fluoride(in) = fluoride(out)</text>
        <dbReference type="Rhea" id="RHEA:76159"/>
        <dbReference type="ChEBI" id="CHEBI:17051"/>
    </reaction>
    <physiologicalReaction direction="left-to-right" evidence="8">
        <dbReference type="Rhea" id="RHEA:76160"/>
    </physiologicalReaction>
</comment>
<dbReference type="Pfam" id="PF02537">
    <property type="entry name" value="CRCB"/>
    <property type="match status" value="1"/>
</dbReference>
<evidence type="ECO:0000256" key="7">
    <source>
        <dbReference type="ARBA" id="ARBA00035120"/>
    </source>
</evidence>
<name>A0A380C7R4_SPOPA</name>
<evidence type="ECO:0000256" key="5">
    <source>
        <dbReference type="ARBA" id="ARBA00023136"/>
    </source>
</evidence>
<feature type="binding site" evidence="10">
    <location>
        <position position="71"/>
    </location>
    <ligand>
        <name>Na(+)</name>
        <dbReference type="ChEBI" id="CHEBI:29101"/>
        <note>structural</note>
    </ligand>
</feature>
<proteinExistence type="inferred from homology"/>
<dbReference type="HAMAP" id="MF_00454">
    <property type="entry name" value="FluC"/>
    <property type="match status" value="1"/>
</dbReference>
<dbReference type="EMBL" id="UGYZ01000002">
    <property type="protein sequence ID" value="SUJ14536.1"/>
    <property type="molecule type" value="Genomic_DNA"/>
</dbReference>
<keyword evidence="2 10" id="KW-1003">Cell membrane</keyword>
<accession>A0A380C7R4</accession>
<evidence type="ECO:0000256" key="8">
    <source>
        <dbReference type="ARBA" id="ARBA00035585"/>
    </source>
</evidence>
<keyword evidence="3 10" id="KW-0812">Transmembrane</keyword>
<evidence type="ECO:0000256" key="3">
    <source>
        <dbReference type="ARBA" id="ARBA00022692"/>
    </source>
</evidence>
<evidence type="ECO:0000256" key="1">
    <source>
        <dbReference type="ARBA" id="ARBA00004651"/>
    </source>
</evidence>
<dbReference type="GO" id="GO:0062054">
    <property type="term" value="F:fluoride channel activity"/>
    <property type="evidence" value="ECO:0007669"/>
    <property type="project" value="UniProtKB-UniRule"/>
</dbReference>
<keyword evidence="4 10" id="KW-1133">Transmembrane helix</keyword>
<dbReference type="GO" id="GO:0005886">
    <property type="term" value="C:plasma membrane"/>
    <property type="evidence" value="ECO:0007669"/>
    <property type="project" value="UniProtKB-SubCell"/>
</dbReference>
<dbReference type="OrthoDB" id="9815830at2"/>
<sequence>MTFLDIVVIGLGGFVGAILRYLLSQRLNGNNPFGTLLVNLSGSLLIGIIFGFGLPKLWMMFLVSGFAGALTTFSTLQKEVIEQWRTGKKKQAVTYAFVTYVVGIALAILGFTMSR</sequence>
<evidence type="ECO:0000256" key="9">
    <source>
        <dbReference type="ARBA" id="ARBA00049940"/>
    </source>
</evidence>
<evidence type="ECO:0000256" key="2">
    <source>
        <dbReference type="ARBA" id="ARBA00022475"/>
    </source>
</evidence>
<keyword evidence="10" id="KW-0813">Transport</keyword>
<keyword evidence="6 10" id="KW-0407">Ion channel</keyword>
<gene>
    <name evidence="10 11" type="primary">crcB</name>
    <name evidence="10" type="synonym">fluC</name>
    <name evidence="11" type="ORF">NCTC4822_02474</name>
</gene>
<dbReference type="RefSeq" id="WP_115362589.1">
    <property type="nucleotide sequence ID" value="NZ_CP038012.1"/>
</dbReference>
<feature type="transmembrane region" description="Helical" evidence="10">
    <location>
        <begin position="6"/>
        <end position="23"/>
    </location>
</feature>
<evidence type="ECO:0000313" key="12">
    <source>
        <dbReference type="Proteomes" id="UP000254519"/>
    </source>
</evidence>
<dbReference type="PANTHER" id="PTHR28259">
    <property type="entry name" value="FLUORIDE EXPORT PROTEIN 1-RELATED"/>
    <property type="match status" value="1"/>
</dbReference>
<evidence type="ECO:0000256" key="10">
    <source>
        <dbReference type="HAMAP-Rule" id="MF_00454"/>
    </source>
</evidence>
<protein>
    <recommendedName>
        <fullName evidence="10">Fluoride-specific ion channel FluC</fullName>
    </recommendedName>
</protein>
<evidence type="ECO:0000313" key="11">
    <source>
        <dbReference type="EMBL" id="SUJ14536.1"/>
    </source>
</evidence>
<dbReference type="GO" id="GO:0140114">
    <property type="term" value="P:cellular detoxification of fluoride"/>
    <property type="evidence" value="ECO:0007669"/>
    <property type="project" value="UniProtKB-UniRule"/>
</dbReference>
<comment type="function">
    <text evidence="9 10">Fluoride-specific ion channel. Important for reducing fluoride concentration in the cell, thus reducing its toxicity.</text>
</comment>
<reference evidence="11 12" key="1">
    <citation type="submission" date="2018-06" db="EMBL/GenBank/DDBJ databases">
        <authorList>
            <consortium name="Pathogen Informatics"/>
            <person name="Doyle S."/>
        </authorList>
    </citation>
    <scope>NUCLEOTIDE SEQUENCE [LARGE SCALE GENOMIC DNA]</scope>
    <source>
        <strain evidence="12">ATCC 11859 / DSM 33 / NCIB 8841 / NCTC 4822</strain>
    </source>
</reference>
<keyword evidence="10" id="KW-0915">Sodium</keyword>
<feature type="transmembrane region" description="Helical" evidence="10">
    <location>
        <begin position="35"/>
        <end position="52"/>
    </location>
</feature>
<organism evidence="11 12">
    <name type="scientific">Sporosarcina pasteurii</name>
    <name type="common">Bacillus pasteurii</name>
    <dbReference type="NCBI Taxonomy" id="1474"/>
    <lineage>
        <taxon>Bacteria</taxon>
        <taxon>Bacillati</taxon>
        <taxon>Bacillota</taxon>
        <taxon>Bacilli</taxon>
        <taxon>Bacillales</taxon>
        <taxon>Caryophanaceae</taxon>
        <taxon>Sporosarcina</taxon>
    </lineage>
</organism>
<dbReference type="AlphaFoldDB" id="A0A380C7R4"/>
<dbReference type="PANTHER" id="PTHR28259:SF1">
    <property type="entry name" value="FLUORIDE EXPORT PROTEIN 1-RELATED"/>
    <property type="match status" value="1"/>
</dbReference>
<comment type="similarity">
    <text evidence="7 10">Belongs to the fluoride channel Fluc/FEX (TC 1.A.43) family.</text>
</comment>
<evidence type="ECO:0000256" key="6">
    <source>
        <dbReference type="ARBA" id="ARBA00023303"/>
    </source>
</evidence>
<keyword evidence="10" id="KW-0479">Metal-binding</keyword>
<keyword evidence="12" id="KW-1185">Reference proteome</keyword>